<dbReference type="EMBL" id="CP058910">
    <property type="protein sequence ID" value="QLH77537.1"/>
    <property type="molecule type" value="Genomic_DNA"/>
</dbReference>
<dbReference type="InterPro" id="IPR055735">
    <property type="entry name" value="DUF7311"/>
</dbReference>
<organism evidence="3 4">
    <name type="scientific">Halosimplex rubrum</name>
    <dbReference type="NCBI Taxonomy" id="869889"/>
    <lineage>
        <taxon>Archaea</taxon>
        <taxon>Methanobacteriati</taxon>
        <taxon>Methanobacteriota</taxon>
        <taxon>Stenosarchaea group</taxon>
        <taxon>Halobacteria</taxon>
        <taxon>Halobacteriales</taxon>
        <taxon>Haloarculaceae</taxon>
        <taxon>Halosimplex</taxon>
    </lineage>
</organism>
<evidence type="ECO:0000259" key="2">
    <source>
        <dbReference type="Pfam" id="PF23993"/>
    </source>
</evidence>
<feature type="domain" description="DUF7311" evidence="2">
    <location>
        <begin position="1"/>
        <end position="161"/>
    </location>
</feature>
<evidence type="ECO:0000313" key="3">
    <source>
        <dbReference type="EMBL" id="QLH77537.1"/>
    </source>
</evidence>
<feature type="region of interest" description="Disordered" evidence="1">
    <location>
        <begin position="85"/>
        <end position="104"/>
    </location>
</feature>
<dbReference type="Pfam" id="PF23993">
    <property type="entry name" value="DUF7311"/>
    <property type="match status" value="1"/>
</dbReference>
<reference evidence="3 4" key="1">
    <citation type="submission" date="2020-07" db="EMBL/GenBank/DDBJ databases">
        <title>Halosimplex pelagicum sp. nov. and Halosimplex rubrum sp. nov., isolated from salted brown alga Laminaria, and emended description of the genus Halosimplex.</title>
        <authorList>
            <person name="Cui H."/>
        </authorList>
    </citation>
    <scope>NUCLEOTIDE SEQUENCE [LARGE SCALE GENOMIC DNA]</scope>
    <source>
        <strain evidence="3 4">R27</strain>
    </source>
</reference>
<dbReference type="GeneID" id="56078119"/>
<dbReference type="RefSeq" id="WP_179911463.1">
    <property type="nucleotide sequence ID" value="NZ_CP058910.1"/>
</dbReference>
<dbReference type="KEGG" id="hrr:HZS55_09610"/>
<accession>A0A7D5P0D8</accession>
<gene>
    <name evidence="3" type="ORF">HZS55_09610</name>
</gene>
<dbReference type="AlphaFoldDB" id="A0A7D5P0D8"/>
<evidence type="ECO:0000313" key="4">
    <source>
        <dbReference type="Proteomes" id="UP000509667"/>
    </source>
</evidence>
<feature type="compositionally biased region" description="Basic and acidic residues" evidence="1">
    <location>
        <begin position="95"/>
        <end position="104"/>
    </location>
</feature>
<name>A0A7D5P0D8_9EURY</name>
<proteinExistence type="predicted"/>
<evidence type="ECO:0000256" key="1">
    <source>
        <dbReference type="SAM" id="MobiDB-lite"/>
    </source>
</evidence>
<dbReference type="Proteomes" id="UP000509667">
    <property type="component" value="Chromosome"/>
</dbReference>
<dbReference type="OrthoDB" id="241617at2157"/>
<protein>
    <recommendedName>
        <fullName evidence="2">DUF7311 domain-containing protein</fullName>
    </recommendedName>
</protein>
<sequence length="164" mass="17167">MRVAFTVALLVAVAGITVPAAEYAGVQRSDTAVSDAVDRLVSEARALAAGNGALPPGAGPARRTVTLDLPTEGFASAGIERFGVGRPAQPADSETGVREREREGPAATRFAWRVAGGTEHAVVADGVRVRPYPTDRLRVDGETRLALELVAVDGRTVVRVRREG</sequence>
<keyword evidence="4" id="KW-1185">Reference proteome</keyword>